<name>A0AA95IAL0_9BACL</name>
<dbReference type="AlphaFoldDB" id="A0AA95IAL0"/>
<dbReference type="KEGG" id="pwn:QNH46_09900"/>
<evidence type="ECO:0008006" key="3">
    <source>
        <dbReference type="Google" id="ProtNLM"/>
    </source>
</evidence>
<protein>
    <recommendedName>
        <fullName evidence="3">SnoaL-like domain-containing protein</fullName>
    </recommendedName>
</protein>
<dbReference type="InterPro" id="IPR032710">
    <property type="entry name" value="NTF2-like_dom_sf"/>
</dbReference>
<evidence type="ECO:0000313" key="2">
    <source>
        <dbReference type="Proteomes" id="UP001177943"/>
    </source>
</evidence>
<sequence length="53" mass="6430">MNRDKAIEIINLYFESWMEKDFHKFIKVMHNEAIVRECTGAVIAGKDELRRWF</sequence>
<dbReference type="Proteomes" id="UP001177943">
    <property type="component" value="Chromosome"/>
</dbReference>
<proteinExistence type="predicted"/>
<evidence type="ECO:0000313" key="1">
    <source>
        <dbReference type="EMBL" id="WHX50923.1"/>
    </source>
</evidence>
<dbReference type="SUPFAM" id="SSF54427">
    <property type="entry name" value="NTF2-like"/>
    <property type="match status" value="1"/>
</dbReference>
<dbReference type="RefSeq" id="WP_283927941.1">
    <property type="nucleotide sequence ID" value="NZ_CP126084.1"/>
</dbReference>
<accession>A0AA95IAL0</accession>
<organism evidence="1 2">
    <name type="scientific">Paenibacillus woosongensis</name>
    <dbReference type="NCBI Taxonomy" id="307580"/>
    <lineage>
        <taxon>Bacteria</taxon>
        <taxon>Bacillati</taxon>
        <taxon>Bacillota</taxon>
        <taxon>Bacilli</taxon>
        <taxon>Bacillales</taxon>
        <taxon>Paenibacillaceae</taxon>
        <taxon>Paenibacillus</taxon>
    </lineage>
</organism>
<gene>
    <name evidence="1" type="ORF">QNH46_09900</name>
</gene>
<reference evidence="1" key="1">
    <citation type="submission" date="2023-05" db="EMBL/GenBank/DDBJ databases">
        <title>Comparative genomics of Bacillaceae isolates and their secondary metabolite potential.</title>
        <authorList>
            <person name="Song L."/>
            <person name="Nielsen L.J."/>
            <person name="Mohite O."/>
            <person name="Xu X."/>
            <person name="Weber T."/>
            <person name="Kovacs A.T."/>
        </authorList>
    </citation>
    <scope>NUCLEOTIDE SEQUENCE</scope>
    <source>
        <strain evidence="1">B2_4</strain>
    </source>
</reference>
<dbReference type="EMBL" id="CP126084">
    <property type="protein sequence ID" value="WHX50923.1"/>
    <property type="molecule type" value="Genomic_DNA"/>
</dbReference>